<protein>
    <submittedName>
        <fullName evidence="1">Uncharacterized protein</fullName>
    </submittedName>
</protein>
<reference evidence="1 2" key="1">
    <citation type="submission" date="2023-10" db="EMBL/GenBank/DDBJ databases">
        <title>Draft genome sequence of Xylaria bambusicola isolate GMP-LS, the root and basal stem rot pathogen of sugarcane in Indonesia.</title>
        <authorList>
            <person name="Selvaraj P."/>
            <person name="Muralishankar V."/>
            <person name="Muruganantham S."/>
            <person name="Sp S."/>
            <person name="Haryani S."/>
            <person name="Lau K.J.X."/>
            <person name="Naqvi N.I."/>
        </authorList>
    </citation>
    <scope>NUCLEOTIDE SEQUENCE [LARGE SCALE GENOMIC DNA]</scope>
    <source>
        <strain evidence="1">GMP-LS</strain>
    </source>
</reference>
<dbReference type="Proteomes" id="UP001305414">
    <property type="component" value="Unassembled WGS sequence"/>
</dbReference>
<keyword evidence="2" id="KW-1185">Reference proteome</keyword>
<dbReference type="AlphaFoldDB" id="A0AAN7YXB6"/>
<comment type="caution">
    <text evidence="1">The sequence shown here is derived from an EMBL/GenBank/DDBJ whole genome shotgun (WGS) entry which is preliminary data.</text>
</comment>
<evidence type="ECO:0000313" key="1">
    <source>
        <dbReference type="EMBL" id="KAK5629120.1"/>
    </source>
</evidence>
<proteinExistence type="predicted"/>
<organism evidence="1 2">
    <name type="scientific">Xylaria bambusicola</name>
    <dbReference type="NCBI Taxonomy" id="326684"/>
    <lineage>
        <taxon>Eukaryota</taxon>
        <taxon>Fungi</taxon>
        <taxon>Dikarya</taxon>
        <taxon>Ascomycota</taxon>
        <taxon>Pezizomycotina</taxon>
        <taxon>Sordariomycetes</taxon>
        <taxon>Xylariomycetidae</taxon>
        <taxon>Xylariales</taxon>
        <taxon>Xylariaceae</taxon>
        <taxon>Xylaria</taxon>
    </lineage>
</organism>
<name>A0AAN7YXB6_9PEZI</name>
<dbReference type="EMBL" id="JAWHQM010000010">
    <property type="protein sequence ID" value="KAK5629120.1"/>
    <property type="molecule type" value="Genomic_DNA"/>
</dbReference>
<evidence type="ECO:0000313" key="2">
    <source>
        <dbReference type="Proteomes" id="UP001305414"/>
    </source>
</evidence>
<gene>
    <name evidence="1" type="ORF">RRF57_004835</name>
</gene>
<sequence length="85" mass="8906">MSSTHAFVGTGCAIVPSCPSPTLGQPFGPVETIIRPESDDDSVLFPEPSDMGRGWKCCTCSSTVSEGDAMCSSCGHKRCFNCIAN</sequence>
<accession>A0AAN7YXB6</accession>